<proteinExistence type="predicted"/>
<dbReference type="InterPro" id="IPR036964">
    <property type="entry name" value="RASGEF_cat_dom_sf"/>
</dbReference>
<evidence type="ECO:0000313" key="7">
    <source>
        <dbReference type="EMBL" id="KAK3490734.1"/>
    </source>
</evidence>
<dbReference type="CDD" id="cd06224">
    <property type="entry name" value="REM"/>
    <property type="match status" value="1"/>
</dbReference>
<evidence type="ECO:0000256" key="4">
    <source>
        <dbReference type="SAM" id="Phobius"/>
    </source>
</evidence>
<feature type="region of interest" description="Disordered" evidence="3">
    <location>
        <begin position="201"/>
        <end position="271"/>
    </location>
</feature>
<dbReference type="SUPFAM" id="SSF48366">
    <property type="entry name" value="Ras GEF"/>
    <property type="match status" value="1"/>
</dbReference>
<evidence type="ECO:0000259" key="6">
    <source>
        <dbReference type="PROSITE" id="PS50212"/>
    </source>
</evidence>
<dbReference type="AlphaFoldDB" id="A0AAJ0I636"/>
<accession>A0AAJ0I636</accession>
<dbReference type="InterPro" id="IPR027417">
    <property type="entry name" value="P-loop_NTPase"/>
</dbReference>
<dbReference type="SMART" id="SM00229">
    <property type="entry name" value="RasGEFN"/>
    <property type="match status" value="1"/>
</dbReference>
<dbReference type="SMART" id="SM00147">
    <property type="entry name" value="RasGEF"/>
    <property type="match status" value="1"/>
</dbReference>
<evidence type="ECO:0000256" key="3">
    <source>
        <dbReference type="SAM" id="MobiDB-lite"/>
    </source>
</evidence>
<name>A0AAJ0I636_9PEZI</name>
<evidence type="ECO:0000259" key="5">
    <source>
        <dbReference type="PROSITE" id="PS50009"/>
    </source>
</evidence>
<dbReference type="Pfam" id="PF00617">
    <property type="entry name" value="RasGEF"/>
    <property type="match status" value="1"/>
</dbReference>
<dbReference type="Proteomes" id="UP001285908">
    <property type="component" value="Unassembled WGS sequence"/>
</dbReference>
<keyword evidence="4" id="KW-0472">Membrane</keyword>
<feature type="transmembrane region" description="Helical" evidence="4">
    <location>
        <begin position="1049"/>
        <end position="1066"/>
    </location>
</feature>
<feature type="compositionally biased region" description="Basic and acidic residues" evidence="3">
    <location>
        <begin position="248"/>
        <end position="263"/>
    </location>
</feature>
<dbReference type="PROSITE" id="PS50212">
    <property type="entry name" value="RASGEF_NTER"/>
    <property type="match status" value="1"/>
</dbReference>
<keyword evidence="4" id="KW-0812">Transmembrane</keyword>
<dbReference type="GeneID" id="87870485"/>
<feature type="region of interest" description="Disordered" evidence="3">
    <location>
        <begin position="453"/>
        <end position="518"/>
    </location>
</feature>
<feature type="region of interest" description="Disordered" evidence="3">
    <location>
        <begin position="1"/>
        <end position="33"/>
    </location>
</feature>
<dbReference type="GO" id="GO:0007265">
    <property type="term" value="P:Ras protein signal transduction"/>
    <property type="evidence" value="ECO:0007669"/>
    <property type="project" value="TreeGrafter"/>
</dbReference>
<dbReference type="Gene3D" id="3.40.50.300">
    <property type="entry name" value="P-loop containing nucleotide triphosphate hydrolases"/>
    <property type="match status" value="1"/>
</dbReference>
<reference evidence="7 8" key="1">
    <citation type="journal article" date="2023" name="Mol. Phylogenet. Evol.">
        <title>Genome-scale phylogeny and comparative genomics of the fungal order Sordariales.</title>
        <authorList>
            <person name="Hensen N."/>
            <person name="Bonometti L."/>
            <person name="Westerberg I."/>
            <person name="Brannstrom I.O."/>
            <person name="Guillou S."/>
            <person name="Cros-Aarteil S."/>
            <person name="Calhoun S."/>
            <person name="Haridas S."/>
            <person name="Kuo A."/>
            <person name="Mondo S."/>
            <person name="Pangilinan J."/>
            <person name="Riley R."/>
            <person name="LaButti K."/>
            <person name="Andreopoulos B."/>
            <person name="Lipzen A."/>
            <person name="Chen C."/>
            <person name="Yan M."/>
            <person name="Daum C."/>
            <person name="Ng V."/>
            <person name="Clum A."/>
            <person name="Steindorff A."/>
            <person name="Ohm R.A."/>
            <person name="Martin F."/>
            <person name="Silar P."/>
            <person name="Natvig D.O."/>
            <person name="Lalanne C."/>
            <person name="Gautier V."/>
            <person name="Ament-Velasquez S.L."/>
            <person name="Kruys A."/>
            <person name="Hutchinson M.I."/>
            <person name="Powell A.J."/>
            <person name="Barry K."/>
            <person name="Miller A.N."/>
            <person name="Grigoriev I.V."/>
            <person name="Debuchy R."/>
            <person name="Gladieux P."/>
            <person name="Hiltunen Thoren M."/>
            <person name="Johannesson H."/>
        </authorList>
    </citation>
    <scope>NUCLEOTIDE SEQUENCE [LARGE SCALE GENOMIC DNA]</scope>
    <source>
        <strain evidence="7 8">FGSC 10403</strain>
    </source>
</reference>
<keyword evidence="4" id="KW-1133">Transmembrane helix</keyword>
<dbReference type="Pfam" id="PF00618">
    <property type="entry name" value="RasGEF_N"/>
    <property type="match status" value="1"/>
</dbReference>
<dbReference type="RefSeq" id="XP_062691917.1">
    <property type="nucleotide sequence ID" value="XM_062832863.1"/>
</dbReference>
<organism evidence="7 8">
    <name type="scientific">Neurospora hispaniola</name>
    <dbReference type="NCBI Taxonomy" id="588809"/>
    <lineage>
        <taxon>Eukaryota</taxon>
        <taxon>Fungi</taxon>
        <taxon>Dikarya</taxon>
        <taxon>Ascomycota</taxon>
        <taxon>Pezizomycotina</taxon>
        <taxon>Sordariomycetes</taxon>
        <taxon>Sordariomycetidae</taxon>
        <taxon>Sordariales</taxon>
        <taxon>Sordariaceae</taxon>
        <taxon>Neurospora</taxon>
    </lineage>
</organism>
<sequence>MPMSEPPLSDALAGPPPLEQSPSQLQPTPLPTESRRLISQVKQMLGLTGSGHAEADDPQLPELLPKLPNLDLDLDLGLELPADLCEFALPLQCTPTKLGTTHPLLASSAGAADPHLLHQDHQNTNKTTNLDDATTAATSASAAAISSTTQPTSAATPSLLVSQGALLLPADDDHPGPGPSSNYRGSSAAAVLDDPFFCRPVGAPNTRTTDTATTPDFHPSLILSQTPSPGPGPVPSPQSESTYSYNRNDPHRPWPPPRKESLRVDSPTPWFDQSRSRRAMASIHIAVIGAYGAGKSSFVQRAFRLQRPPELNISTLRMEIHGTRYLVTLVELDLDGFKDLDPGQSIQWPKQIDGHMFPHMPDGALILYDVTNTDSINDLSPTMTSLANSSLPTILVATKCDTPASIRQVDMNAVAHSFPSCVAHLRISSDIPGGAREALLTMIDAILANRREAQERPKRSVSRRRAASAANLDATPEVNGRPISQHSKHSRASSDFSLLKGFAPPSGDGPHQRSQLSRSPRMEYLHAQYGASNPQSSDIPEDGLPHALSGTLRTPGIRLEKGSETFLDFEELDLESHRLSDDVATMARNQDYLEDEVPKLAGVTFDELIDRIIAPKMTRADNNFADIFLCLYRKFATPCELMSALLSRLDRLRDDTDMPSLLSIESQMRVIEVVAKWLSLYPGDFARTATRRRLEGLISDLATSEVFSAAARQMKGNLEQKVMDDDDTWWAKADPVDDEDDEEAGRDVERKLAESVASVQIDESGGYDPRRPSHSSELSGADPTAKFTYHSIEDYEREAAALVPSPVLPPNKIRYHSFMDIDPDIIADEITRIDWIMFSSIRIRDMVRHVSLPADQKEKCRSLKNVNRMVSHFNHIAQWVSNMILIRDKAKHRAPCLERFMVIAQRLRTLNNYNGLAAVLAGINGTAIHRLAQTRNLVSADVQKRFARLVLLMGTQKSHFAYRLAWENTPLPRIPFIPLHRRDLVSAEEGSRTFVGPNNDRINWKKYEVLGEVLLPIMRSQGQPYPNLTKHEPSRELILDMKMPTDEEVSLFFFLFFFLYFFYKISPSYRSNCPLLLHNRVCLPFCP</sequence>
<keyword evidence="8" id="KW-1185">Reference proteome</keyword>
<keyword evidence="1 2" id="KW-0344">Guanine-nucleotide releasing factor</keyword>
<dbReference type="PANTHER" id="PTHR23113:SF348">
    <property type="entry name" value="GUANYL-NUCLEOTIDE EXCHANGE FACTOR RASGEF, PUTATIVE (AFU_ORTHOLOGUE AFUA_1G04700)-RELATED"/>
    <property type="match status" value="1"/>
</dbReference>
<dbReference type="GO" id="GO:0005886">
    <property type="term" value="C:plasma membrane"/>
    <property type="evidence" value="ECO:0007669"/>
    <property type="project" value="TreeGrafter"/>
</dbReference>
<dbReference type="SUPFAM" id="SSF52540">
    <property type="entry name" value="P-loop containing nucleoside triphosphate hydrolases"/>
    <property type="match status" value="1"/>
</dbReference>
<feature type="domain" description="N-terminal Ras-GEF" evidence="6">
    <location>
        <begin position="596"/>
        <end position="722"/>
    </location>
</feature>
<protein>
    <submittedName>
        <fullName evidence="7">Ras GEF</fullName>
    </submittedName>
</protein>
<dbReference type="PROSITE" id="PS50009">
    <property type="entry name" value="RASGEF_CAT"/>
    <property type="match status" value="1"/>
</dbReference>
<feature type="region of interest" description="Disordered" evidence="3">
    <location>
        <begin position="168"/>
        <end position="187"/>
    </location>
</feature>
<dbReference type="PANTHER" id="PTHR23113">
    <property type="entry name" value="GUANINE NUCLEOTIDE EXCHANGE FACTOR"/>
    <property type="match status" value="1"/>
</dbReference>
<evidence type="ECO:0000256" key="1">
    <source>
        <dbReference type="ARBA" id="ARBA00022658"/>
    </source>
</evidence>
<gene>
    <name evidence="7" type="ORF">B0T23DRAFT_168433</name>
</gene>
<dbReference type="InterPro" id="IPR023578">
    <property type="entry name" value="Ras_GEF_dom_sf"/>
</dbReference>
<feature type="region of interest" description="Disordered" evidence="3">
    <location>
        <begin position="759"/>
        <end position="782"/>
    </location>
</feature>
<dbReference type="Gene3D" id="1.20.870.10">
    <property type="entry name" value="Son of sevenless (SoS) protein Chain: S domain 1"/>
    <property type="match status" value="1"/>
</dbReference>
<comment type="caution">
    <text evidence="7">The sequence shown here is derived from an EMBL/GenBank/DDBJ whole genome shotgun (WGS) entry which is preliminary data.</text>
</comment>
<evidence type="ECO:0000256" key="2">
    <source>
        <dbReference type="PROSITE-ProRule" id="PRU00168"/>
    </source>
</evidence>
<dbReference type="InterPro" id="IPR001895">
    <property type="entry name" value="RASGEF_cat_dom"/>
</dbReference>
<dbReference type="CDD" id="cd00882">
    <property type="entry name" value="Ras_like_GTPase"/>
    <property type="match status" value="1"/>
</dbReference>
<dbReference type="GO" id="GO:0005085">
    <property type="term" value="F:guanyl-nucleotide exchange factor activity"/>
    <property type="evidence" value="ECO:0007669"/>
    <property type="project" value="UniProtKB-KW"/>
</dbReference>
<dbReference type="EMBL" id="JAULSX010000005">
    <property type="protein sequence ID" value="KAK3490734.1"/>
    <property type="molecule type" value="Genomic_DNA"/>
</dbReference>
<evidence type="ECO:0000313" key="8">
    <source>
        <dbReference type="Proteomes" id="UP001285908"/>
    </source>
</evidence>
<dbReference type="InterPro" id="IPR000651">
    <property type="entry name" value="Ras-like_Gua-exchang_fac_N"/>
</dbReference>
<dbReference type="InterPro" id="IPR008937">
    <property type="entry name" value="Ras-like_GEF"/>
</dbReference>
<dbReference type="Gene3D" id="1.10.840.10">
    <property type="entry name" value="Ras guanine-nucleotide exchange factors catalytic domain"/>
    <property type="match status" value="1"/>
</dbReference>
<feature type="domain" description="Ras-GEF" evidence="5">
    <location>
        <begin position="822"/>
        <end position="1054"/>
    </location>
</feature>